<evidence type="ECO:0000313" key="3">
    <source>
        <dbReference type="Proteomes" id="UP001480595"/>
    </source>
</evidence>
<accession>A0ABR1V0K7</accession>
<proteinExistence type="predicted"/>
<dbReference type="RefSeq" id="XP_066715715.1">
    <property type="nucleotide sequence ID" value="XM_066858773.1"/>
</dbReference>
<name>A0ABR1V0K7_9PEZI</name>
<sequence length="62" mass="6470">MCSQVSPSYLIDSKGEPAERPVSGDSGTAPSVQCPKCGTWVPAEEPVPTTVPRAGEARVAER</sequence>
<keyword evidence="3" id="KW-1185">Reference proteome</keyword>
<evidence type="ECO:0000256" key="1">
    <source>
        <dbReference type="SAM" id="MobiDB-lite"/>
    </source>
</evidence>
<organism evidence="2 3">
    <name type="scientific">Apiospora phragmitis</name>
    <dbReference type="NCBI Taxonomy" id="2905665"/>
    <lineage>
        <taxon>Eukaryota</taxon>
        <taxon>Fungi</taxon>
        <taxon>Dikarya</taxon>
        <taxon>Ascomycota</taxon>
        <taxon>Pezizomycotina</taxon>
        <taxon>Sordariomycetes</taxon>
        <taxon>Xylariomycetidae</taxon>
        <taxon>Amphisphaeriales</taxon>
        <taxon>Apiosporaceae</taxon>
        <taxon>Apiospora</taxon>
    </lineage>
</organism>
<feature type="region of interest" description="Disordered" evidence="1">
    <location>
        <begin position="1"/>
        <end position="33"/>
    </location>
</feature>
<reference evidence="2 3" key="1">
    <citation type="submission" date="2023-01" db="EMBL/GenBank/DDBJ databases">
        <title>Analysis of 21 Apiospora genomes using comparative genomics revels a genus with tremendous synthesis potential of carbohydrate active enzymes and secondary metabolites.</title>
        <authorList>
            <person name="Sorensen T."/>
        </authorList>
    </citation>
    <scope>NUCLEOTIDE SEQUENCE [LARGE SCALE GENOMIC DNA]</scope>
    <source>
        <strain evidence="2 3">CBS 135458</strain>
    </source>
</reference>
<dbReference type="Proteomes" id="UP001480595">
    <property type="component" value="Unassembled WGS sequence"/>
</dbReference>
<evidence type="ECO:0000313" key="2">
    <source>
        <dbReference type="EMBL" id="KAK8064726.1"/>
    </source>
</evidence>
<protein>
    <submittedName>
        <fullName evidence="2">Uncharacterized protein</fullName>
    </submittedName>
</protein>
<gene>
    <name evidence="2" type="ORF">PG994_007364</name>
</gene>
<dbReference type="GeneID" id="92091836"/>
<dbReference type="EMBL" id="JAQQWL010000007">
    <property type="protein sequence ID" value="KAK8064726.1"/>
    <property type="molecule type" value="Genomic_DNA"/>
</dbReference>
<comment type="caution">
    <text evidence="2">The sequence shown here is derived from an EMBL/GenBank/DDBJ whole genome shotgun (WGS) entry which is preliminary data.</text>
</comment>